<proteinExistence type="predicted"/>
<keyword evidence="1" id="KW-0812">Transmembrane</keyword>
<gene>
    <name evidence="2" type="ORF">Ga0080559_TMP1604</name>
</gene>
<reference evidence="2 3" key="1">
    <citation type="submission" date="2016-03" db="EMBL/GenBank/DDBJ databases">
        <title>Deep-sea bacteria in the southern Pacific.</title>
        <authorList>
            <person name="Tang K."/>
        </authorList>
    </citation>
    <scope>NUCLEOTIDE SEQUENCE [LARGE SCALE GENOMIC DNA]</scope>
    <source>
        <strain evidence="2 3">JLT2016</strain>
    </source>
</reference>
<accession>A0A1U7D2V7</accession>
<evidence type="ECO:0008006" key="4">
    <source>
        <dbReference type="Google" id="ProtNLM"/>
    </source>
</evidence>
<dbReference type="Proteomes" id="UP000186559">
    <property type="component" value="Chromosome"/>
</dbReference>
<evidence type="ECO:0000256" key="1">
    <source>
        <dbReference type="SAM" id="Phobius"/>
    </source>
</evidence>
<dbReference type="KEGG" id="tpro:Ga0080559_TMP1604"/>
<evidence type="ECO:0000313" key="3">
    <source>
        <dbReference type="Proteomes" id="UP000186559"/>
    </source>
</evidence>
<dbReference type="EMBL" id="CP014796">
    <property type="protein sequence ID" value="APX22400.1"/>
    <property type="molecule type" value="Genomic_DNA"/>
</dbReference>
<evidence type="ECO:0000313" key="2">
    <source>
        <dbReference type="EMBL" id="APX22400.1"/>
    </source>
</evidence>
<dbReference type="AlphaFoldDB" id="A0A1U7D2V7"/>
<keyword evidence="1" id="KW-1133">Transmembrane helix</keyword>
<organism evidence="2 3">
    <name type="scientific">Salipiger profundus</name>
    <dbReference type="NCBI Taxonomy" id="1229727"/>
    <lineage>
        <taxon>Bacteria</taxon>
        <taxon>Pseudomonadati</taxon>
        <taxon>Pseudomonadota</taxon>
        <taxon>Alphaproteobacteria</taxon>
        <taxon>Rhodobacterales</taxon>
        <taxon>Roseobacteraceae</taxon>
        <taxon>Salipiger</taxon>
    </lineage>
</organism>
<name>A0A1U7D2V7_9RHOB</name>
<dbReference type="RefSeq" id="WP_017467716.1">
    <property type="nucleotide sequence ID" value="NZ_BMEW01000011.1"/>
</dbReference>
<keyword evidence="1" id="KW-0472">Membrane</keyword>
<keyword evidence="3" id="KW-1185">Reference proteome</keyword>
<protein>
    <recommendedName>
        <fullName evidence="4">Protein NnrT</fullName>
    </recommendedName>
</protein>
<sequence>MKRIVAIAVALPGTAIAEAFDRPIPQPQTAAAEFWFLVGSVALIVALGAVQWMVSRR</sequence>
<dbReference type="STRING" id="1229727.Ga0080559_TMP1604"/>
<feature type="transmembrane region" description="Helical" evidence="1">
    <location>
        <begin position="35"/>
        <end position="54"/>
    </location>
</feature>